<dbReference type="AlphaFoldDB" id="A0A6N9YH91"/>
<keyword evidence="2" id="KW-1185">Reference proteome</keyword>
<gene>
    <name evidence="1" type="ORF">G1H11_03250</name>
</gene>
<protein>
    <submittedName>
        <fullName evidence="1">Type IV toxin-antitoxin system AbiEi family antitoxin domain-containing protein</fullName>
    </submittedName>
</protein>
<sequence length="361" mass="40121">MTSRLLRIPSDIAELLHRGDGIVDVDSALAAGVSLDRLVRLVKAGHLTRVADGVYTSTELLWKSSDWRRHGIKARAFVRSCGVPAYLTGWSAAAVWDLPTLGSPPRKPAAVRPKNTGRGAIVSTHGTLHAVHLPPDHQWRKEQTTLVSPEWAAATIALNAPVADALVVADAVVRDGRDLQDAIRHMPRWPGVTRARWVAAHADPLAESPLETLGRFCCIVADLPMPVSNAWVGVDGPTYRLDGLWPFHWAGFEADGALKYDNRPDASYVVAHQNEREWVLRRLGLDLARYTWDLAYRQRAELATRFGDLLRDNAVRAEPVRWWKHVPGHGPVEPSAEDWPSPHPVSMALPAGWQSERRRHR</sequence>
<organism evidence="1 2">
    <name type="scientific">Phytoactinopolyspora alkaliphila</name>
    <dbReference type="NCBI Taxonomy" id="1783498"/>
    <lineage>
        <taxon>Bacteria</taxon>
        <taxon>Bacillati</taxon>
        <taxon>Actinomycetota</taxon>
        <taxon>Actinomycetes</taxon>
        <taxon>Jiangellales</taxon>
        <taxon>Jiangellaceae</taxon>
        <taxon>Phytoactinopolyspora</taxon>
    </lineage>
</organism>
<evidence type="ECO:0000313" key="1">
    <source>
        <dbReference type="EMBL" id="NED94322.1"/>
    </source>
</evidence>
<dbReference type="Proteomes" id="UP000469185">
    <property type="component" value="Unassembled WGS sequence"/>
</dbReference>
<reference evidence="1 2" key="1">
    <citation type="submission" date="2020-02" db="EMBL/GenBank/DDBJ databases">
        <authorList>
            <person name="Li X.-J."/>
            <person name="Feng X.-M."/>
        </authorList>
    </citation>
    <scope>NUCLEOTIDE SEQUENCE [LARGE SCALE GENOMIC DNA]</scope>
    <source>
        <strain evidence="1 2">CGMCC 4.7225</strain>
    </source>
</reference>
<evidence type="ECO:0000313" key="2">
    <source>
        <dbReference type="Proteomes" id="UP000469185"/>
    </source>
</evidence>
<proteinExistence type="predicted"/>
<name>A0A6N9YH91_9ACTN</name>
<dbReference type="RefSeq" id="WP_163816063.1">
    <property type="nucleotide sequence ID" value="NZ_JAAGOB010000002.1"/>
</dbReference>
<comment type="caution">
    <text evidence="1">The sequence shown here is derived from an EMBL/GenBank/DDBJ whole genome shotgun (WGS) entry which is preliminary data.</text>
</comment>
<dbReference type="EMBL" id="JAAGOB010000002">
    <property type="protein sequence ID" value="NED94322.1"/>
    <property type="molecule type" value="Genomic_DNA"/>
</dbReference>
<accession>A0A6N9YH91</accession>